<dbReference type="EMBL" id="JNBR01002254">
    <property type="protein sequence ID" value="OQR83211.1"/>
    <property type="molecule type" value="Genomic_DNA"/>
</dbReference>
<protein>
    <recommendedName>
        <fullName evidence="3">Helicase-associated domain-containing protein</fullName>
    </recommendedName>
</protein>
<dbReference type="AlphaFoldDB" id="A0A1V9YBW3"/>
<dbReference type="PANTHER" id="PTHR37066:SF1">
    <property type="entry name" value="LNS2_PITP DOMAIN-CONTAINING PROTEIN"/>
    <property type="match status" value="1"/>
</dbReference>
<proteinExistence type="predicted"/>
<dbReference type="STRING" id="1202772.A0A1V9YBW3"/>
<keyword evidence="2" id="KW-1185">Reference proteome</keyword>
<dbReference type="OrthoDB" id="79369at2759"/>
<evidence type="ECO:0000313" key="2">
    <source>
        <dbReference type="Proteomes" id="UP000243579"/>
    </source>
</evidence>
<dbReference type="PANTHER" id="PTHR37066">
    <property type="entry name" value="HELICASE-ASSOCIATED"/>
    <property type="match status" value="1"/>
</dbReference>
<organism evidence="1 2">
    <name type="scientific">Achlya hypogyna</name>
    <name type="common">Oomycete</name>
    <name type="synonym">Protoachlya hypogyna</name>
    <dbReference type="NCBI Taxonomy" id="1202772"/>
    <lineage>
        <taxon>Eukaryota</taxon>
        <taxon>Sar</taxon>
        <taxon>Stramenopiles</taxon>
        <taxon>Oomycota</taxon>
        <taxon>Saprolegniomycetes</taxon>
        <taxon>Saprolegniales</taxon>
        <taxon>Achlyaceae</taxon>
        <taxon>Achlya</taxon>
    </lineage>
</organism>
<sequence length="641" mass="71811">MARKFPLSKQLHALSVYRSLHGDLAVPRDFVVPDAPSEWPLELTGMDLGERANQLRRAQSKFEGYIEQGLSDMGFLWSTSRHFVRCSKLDGLSTWIVDTRSWEDIIDGLSTVPATFVVPVGDKAWPLTTWGLLLAETIRLMEVHAYQLTDAEWTAARSLGLLATTPPWDDLMQLLALFKISHGSADVPIDYVVPHTAPWPDRWHGARLGELSWKVWMYAALLDDDRQDDLSELRFAFNTVATWASTIEAARHYASLYRSTAISLAFVVPANDPEWPKERWDQPLGRAMSYFNVALKWHSPPEGSTSVWQEVQMQELTPFDDARQLRLLILGISKHHQYHGTTNVPSTFVVPSQDFRWGDTLPGLALGAAIDALRRRRAHLNIADVAALDDVGMVWDPDAHAVFLDVAAVIKTWHVQYPFVHLNDCTFLRAHSIWPKRFWDKPFGSAMLLLEAHKAYAAPLYVAETLALGFNAAGRWHSKLAALATFRTLFQHLHVPRTFVVPRPTPTSQDSSAYWPPETHGLPLGIVVEWLRELGEQMAPARRADLDSVGFEWEPVDLDVIAKAKTAFDAQNPGWPAVPNAFVIPKRAPWPAAGVALGRLMAPYAVFMDAMAQRHGSSVAALRKKPAPASWGEGPSPAWRH</sequence>
<name>A0A1V9YBW3_ACHHY</name>
<evidence type="ECO:0000313" key="1">
    <source>
        <dbReference type="EMBL" id="OQR83211.1"/>
    </source>
</evidence>
<evidence type="ECO:0008006" key="3">
    <source>
        <dbReference type="Google" id="ProtNLM"/>
    </source>
</evidence>
<gene>
    <name evidence="1" type="ORF">ACHHYP_14960</name>
</gene>
<reference evidence="1 2" key="1">
    <citation type="journal article" date="2014" name="Genome Biol. Evol.">
        <title>The secreted proteins of Achlya hypogyna and Thraustotheca clavata identify the ancestral oomycete secretome and reveal gene acquisitions by horizontal gene transfer.</title>
        <authorList>
            <person name="Misner I."/>
            <person name="Blouin N."/>
            <person name="Leonard G."/>
            <person name="Richards T.A."/>
            <person name="Lane C.E."/>
        </authorList>
    </citation>
    <scope>NUCLEOTIDE SEQUENCE [LARGE SCALE GENOMIC DNA]</scope>
    <source>
        <strain evidence="1 2">ATCC 48635</strain>
    </source>
</reference>
<accession>A0A1V9YBW3</accession>
<dbReference type="Proteomes" id="UP000243579">
    <property type="component" value="Unassembled WGS sequence"/>
</dbReference>
<comment type="caution">
    <text evidence="1">The sequence shown here is derived from an EMBL/GenBank/DDBJ whole genome shotgun (WGS) entry which is preliminary data.</text>
</comment>